<feature type="region of interest" description="Disordered" evidence="1">
    <location>
        <begin position="138"/>
        <end position="158"/>
    </location>
</feature>
<reference evidence="2 3" key="1">
    <citation type="submission" date="2020-05" db="EMBL/GenBank/DDBJ databases">
        <title>MicrobeNet Type strains.</title>
        <authorList>
            <person name="Nicholson A.C."/>
        </authorList>
    </citation>
    <scope>NUCLEOTIDE SEQUENCE [LARGE SCALE GENOMIC DNA]</scope>
    <source>
        <strain evidence="2 3">CCUG 46604</strain>
    </source>
</reference>
<dbReference type="Pfam" id="PF11349">
    <property type="entry name" value="DUF3151"/>
    <property type="match status" value="1"/>
</dbReference>
<evidence type="ECO:0000313" key="3">
    <source>
        <dbReference type="Proteomes" id="UP000549517"/>
    </source>
</evidence>
<dbReference type="RefSeq" id="WP_170273616.1">
    <property type="nucleotide sequence ID" value="NZ_BAAAKH010000007.1"/>
</dbReference>
<comment type="caution">
    <text evidence="2">The sequence shown here is derived from an EMBL/GenBank/DDBJ whole genome shotgun (WGS) entry which is preliminary data.</text>
</comment>
<dbReference type="Proteomes" id="UP000549517">
    <property type="component" value="Unassembled WGS sequence"/>
</dbReference>
<proteinExistence type="predicted"/>
<sequence>MNQPLGNPSHIGNLSADQIGPQPTFLPADHPDAEARERMAAGEEATDVVTDLPASCLAWAVLADEAYDEGRTVDSYAYARVGYHRGLDALRQAGWRGAGPIPYSHEMNRGFLRSLYALGRAAATIGEGEEAQRIERFLRESDPAAREQIAQESDSATS</sequence>
<gene>
    <name evidence="2" type="ORF">HLA91_03785</name>
</gene>
<feature type="region of interest" description="Disordered" evidence="1">
    <location>
        <begin position="1"/>
        <end position="30"/>
    </location>
</feature>
<dbReference type="EMBL" id="JABEMC010000002">
    <property type="protein sequence ID" value="NNG78498.1"/>
    <property type="molecule type" value="Genomic_DNA"/>
</dbReference>
<protein>
    <submittedName>
        <fullName evidence="2">DUF3151 domain-containing protein</fullName>
    </submittedName>
</protein>
<dbReference type="PIRSF" id="PIRSF017349">
    <property type="entry name" value="UCP017349"/>
    <property type="match status" value="1"/>
</dbReference>
<name>A0A849AMP6_9MICO</name>
<organism evidence="2 3">
    <name type="scientific">Brevibacterium luteolum</name>
    <dbReference type="NCBI Taxonomy" id="199591"/>
    <lineage>
        <taxon>Bacteria</taxon>
        <taxon>Bacillati</taxon>
        <taxon>Actinomycetota</taxon>
        <taxon>Actinomycetes</taxon>
        <taxon>Micrococcales</taxon>
        <taxon>Brevibacteriaceae</taxon>
        <taxon>Brevibacterium</taxon>
    </lineage>
</organism>
<evidence type="ECO:0000313" key="2">
    <source>
        <dbReference type="EMBL" id="NNG78498.1"/>
    </source>
</evidence>
<dbReference type="AlphaFoldDB" id="A0A849AMP6"/>
<dbReference type="InterPro" id="IPR014487">
    <property type="entry name" value="DUF3151"/>
</dbReference>
<evidence type="ECO:0000256" key="1">
    <source>
        <dbReference type="SAM" id="MobiDB-lite"/>
    </source>
</evidence>
<accession>A0A849AMP6</accession>
<feature type="compositionally biased region" description="Polar residues" evidence="1">
    <location>
        <begin position="1"/>
        <end position="16"/>
    </location>
</feature>